<dbReference type="RefSeq" id="WP_378610751.1">
    <property type="nucleotide sequence ID" value="NZ_JBHSAX010000003.1"/>
</dbReference>
<feature type="domain" description="Alpha/beta hydrolase fold-3" evidence="3">
    <location>
        <begin position="97"/>
        <end position="297"/>
    </location>
</feature>
<comment type="caution">
    <text evidence="4">The sequence shown here is derived from an EMBL/GenBank/DDBJ whole genome shotgun (WGS) entry which is preliminary data.</text>
</comment>
<evidence type="ECO:0000313" key="5">
    <source>
        <dbReference type="Proteomes" id="UP001595696"/>
    </source>
</evidence>
<sequence>MTTPRSTVTSRARPVPAAASLRSRVAAELSARSLRHLNGALPLNAAGIFAGRQIVAGLMAAFGPVLPGTKVRQVREQGVRGEWVRAAGVAEGSRAIYFIHGSGYVVCSARTHRGLASRLSSTTGLPVFVVDYRLAPEHRFPAAADDIAAGYAYLLGTGHRPGDLVIGGDSAGGHLALDLVLQHAEQGTPQPAGVFCFSPLMDLTFALAEEHDRARPDPMAPATTGRPMLALYTEGQQLDSPRLRLTAQRGAVLPPFFVQAAAEEMLAGDARHLHTMLTDAGQRCELQLWPGRIHVFQALPLLVPEAAAALHHTATFVAAALAEADAPIARPA</sequence>
<accession>A0ABV8DLS4</accession>
<dbReference type="Pfam" id="PF07859">
    <property type="entry name" value="Abhydrolase_3"/>
    <property type="match status" value="1"/>
</dbReference>
<keyword evidence="5" id="KW-1185">Reference proteome</keyword>
<dbReference type="InterPro" id="IPR050300">
    <property type="entry name" value="GDXG_lipolytic_enzyme"/>
</dbReference>
<evidence type="ECO:0000259" key="3">
    <source>
        <dbReference type="Pfam" id="PF07859"/>
    </source>
</evidence>
<proteinExistence type="inferred from homology"/>
<dbReference type="Gene3D" id="3.40.50.1820">
    <property type="entry name" value="alpha/beta hydrolase"/>
    <property type="match status" value="1"/>
</dbReference>
<comment type="similarity">
    <text evidence="1">Belongs to the 'GDXG' lipolytic enzyme family.</text>
</comment>
<protein>
    <submittedName>
        <fullName evidence="4">Alpha/beta hydrolase</fullName>
    </submittedName>
</protein>
<evidence type="ECO:0000256" key="1">
    <source>
        <dbReference type="ARBA" id="ARBA00010515"/>
    </source>
</evidence>
<evidence type="ECO:0000256" key="2">
    <source>
        <dbReference type="ARBA" id="ARBA00022801"/>
    </source>
</evidence>
<dbReference type="InterPro" id="IPR013094">
    <property type="entry name" value="AB_hydrolase_3"/>
</dbReference>
<reference evidence="5" key="1">
    <citation type="journal article" date="2019" name="Int. J. Syst. Evol. Microbiol.">
        <title>The Global Catalogue of Microorganisms (GCM) 10K type strain sequencing project: providing services to taxonomists for standard genome sequencing and annotation.</title>
        <authorList>
            <consortium name="The Broad Institute Genomics Platform"/>
            <consortium name="The Broad Institute Genome Sequencing Center for Infectious Disease"/>
            <person name="Wu L."/>
            <person name="Ma J."/>
        </authorList>
    </citation>
    <scope>NUCLEOTIDE SEQUENCE [LARGE SCALE GENOMIC DNA]</scope>
    <source>
        <strain evidence="5">CGMCC 4.7330</strain>
    </source>
</reference>
<dbReference type="InterPro" id="IPR029058">
    <property type="entry name" value="AB_hydrolase_fold"/>
</dbReference>
<dbReference type="SUPFAM" id="SSF53474">
    <property type="entry name" value="alpha/beta-Hydrolases"/>
    <property type="match status" value="1"/>
</dbReference>
<gene>
    <name evidence="4" type="ORF">ACFO0B_03185</name>
</gene>
<dbReference type="PANTHER" id="PTHR48081:SF30">
    <property type="entry name" value="ACETYL-HYDROLASE LIPR-RELATED"/>
    <property type="match status" value="1"/>
</dbReference>
<organism evidence="4 5">
    <name type="scientific">Nocardia jiangsuensis</name>
    <dbReference type="NCBI Taxonomy" id="1691563"/>
    <lineage>
        <taxon>Bacteria</taxon>
        <taxon>Bacillati</taxon>
        <taxon>Actinomycetota</taxon>
        <taxon>Actinomycetes</taxon>
        <taxon>Mycobacteriales</taxon>
        <taxon>Nocardiaceae</taxon>
        <taxon>Nocardia</taxon>
    </lineage>
</organism>
<keyword evidence="2 4" id="KW-0378">Hydrolase</keyword>
<name>A0ABV8DLS4_9NOCA</name>
<dbReference type="GO" id="GO:0016787">
    <property type="term" value="F:hydrolase activity"/>
    <property type="evidence" value="ECO:0007669"/>
    <property type="project" value="UniProtKB-KW"/>
</dbReference>
<dbReference type="Proteomes" id="UP001595696">
    <property type="component" value="Unassembled WGS sequence"/>
</dbReference>
<dbReference type="PANTHER" id="PTHR48081">
    <property type="entry name" value="AB HYDROLASE SUPERFAMILY PROTEIN C4A8.06C"/>
    <property type="match status" value="1"/>
</dbReference>
<evidence type="ECO:0000313" key="4">
    <source>
        <dbReference type="EMBL" id="MFC3960988.1"/>
    </source>
</evidence>
<dbReference type="EMBL" id="JBHSAX010000003">
    <property type="protein sequence ID" value="MFC3960988.1"/>
    <property type="molecule type" value="Genomic_DNA"/>
</dbReference>